<accession>A0A4Y2FBC6</accession>
<dbReference type="Proteomes" id="UP000499080">
    <property type="component" value="Unassembled WGS sequence"/>
</dbReference>
<comment type="caution">
    <text evidence="1">The sequence shown here is derived from an EMBL/GenBank/DDBJ whole genome shotgun (WGS) entry which is preliminary data.</text>
</comment>
<evidence type="ECO:0000313" key="2">
    <source>
        <dbReference type="Proteomes" id="UP000499080"/>
    </source>
</evidence>
<organism evidence="1 2">
    <name type="scientific">Araneus ventricosus</name>
    <name type="common">Orbweaver spider</name>
    <name type="synonym">Epeira ventricosa</name>
    <dbReference type="NCBI Taxonomy" id="182803"/>
    <lineage>
        <taxon>Eukaryota</taxon>
        <taxon>Metazoa</taxon>
        <taxon>Ecdysozoa</taxon>
        <taxon>Arthropoda</taxon>
        <taxon>Chelicerata</taxon>
        <taxon>Arachnida</taxon>
        <taxon>Araneae</taxon>
        <taxon>Araneomorphae</taxon>
        <taxon>Entelegynae</taxon>
        <taxon>Araneoidea</taxon>
        <taxon>Araneidae</taxon>
        <taxon>Araneus</taxon>
    </lineage>
</organism>
<dbReference type="EMBL" id="BGPR01000850">
    <property type="protein sequence ID" value="GBM37766.1"/>
    <property type="molecule type" value="Genomic_DNA"/>
</dbReference>
<proteinExistence type="predicted"/>
<keyword evidence="2" id="KW-1185">Reference proteome</keyword>
<gene>
    <name evidence="1" type="ORF">AVEN_25880_1</name>
</gene>
<dbReference type="AlphaFoldDB" id="A0A4Y2FBC6"/>
<reference evidence="1 2" key="1">
    <citation type="journal article" date="2019" name="Sci. Rep.">
        <title>Orb-weaving spider Araneus ventricosus genome elucidates the spidroin gene catalogue.</title>
        <authorList>
            <person name="Kono N."/>
            <person name="Nakamura H."/>
            <person name="Ohtoshi R."/>
            <person name="Moran D.A.P."/>
            <person name="Shinohara A."/>
            <person name="Yoshida Y."/>
            <person name="Fujiwara M."/>
            <person name="Mori M."/>
            <person name="Tomita M."/>
            <person name="Arakawa K."/>
        </authorList>
    </citation>
    <scope>NUCLEOTIDE SEQUENCE [LARGE SCALE GENOMIC DNA]</scope>
</reference>
<protein>
    <submittedName>
        <fullName evidence="1">Uncharacterized protein</fullName>
    </submittedName>
</protein>
<evidence type="ECO:0000313" key="1">
    <source>
        <dbReference type="EMBL" id="GBM37766.1"/>
    </source>
</evidence>
<name>A0A4Y2FBC6_ARAVE</name>
<sequence>MVVEAFGRSENKSIETVIEEIRVQVTEPPKDGFLNFGISFKMGTCQVLFRRLEEMKITWWEIWSVGRVTQNILFETLFHITCNRDHMRSGVAVEEQDTILEQFRSFPAKYLVESVQRGAKSCSIHGHCTCMEINQQQILVAPKSLLL</sequence>